<dbReference type="InterPro" id="IPR038495">
    <property type="entry name" value="ATPase_E_C"/>
</dbReference>
<keyword evidence="6" id="KW-1185">Reference proteome</keyword>
<evidence type="ECO:0000313" key="5">
    <source>
        <dbReference type="EMBL" id="ARM76318.1"/>
    </source>
</evidence>
<dbReference type="Gene3D" id="3.30.2320.30">
    <property type="entry name" value="ATP synthase, E subunit, C-terminal"/>
    <property type="match status" value="1"/>
</dbReference>
<protein>
    <submittedName>
        <fullName evidence="5">Uncharacterized protein</fullName>
    </submittedName>
</protein>
<organism evidence="5 6">
    <name type="scientific">Acidianus manzaensis</name>
    <dbReference type="NCBI Taxonomy" id="282676"/>
    <lineage>
        <taxon>Archaea</taxon>
        <taxon>Thermoproteota</taxon>
        <taxon>Thermoprotei</taxon>
        <taxon>Sulfolobales</taxon>
        <taxon>Sulfolobaceae</taxon>
        <taxon>Acidianus</taxon>
    </lineage>
</organism>
<keyword evidence="1" id="KW-1003">Cell membrane</keyword>
<dbReference type="GO" id="GO:0006754">
    <property type="term" value="P:ATP biosynthetic process"/>
    <property type="evidence" value="ECO:0007669"/>
    <property type="project" value="UniProtKB-KW"/>
</dbReference>
<sequence length="190" mass="22087">MEFEELLDIAIKKTFDDIKSNIDQGLAEATKIINTNYNNLLNQYTVKINDLISKKKEQLEGEKAKLDIENKRNILNEENFWLNKVYDEVNKKLFIITQSQEYINGIKEIIKREAKENSKIISSKQDFDKIKNIIKELKMSLTVETEDSMIGGVKIYYPDVGLTRDYSLNLILNQVFESEKPNVAKILFGE</sequence>
<dbReference type="EMBL" id="CP020477">
    <property type="protein sequence ID" value="ARM76318.1"/>
    <property type="molecule type" value="Genomic_DNA"/>
</dbReference>
<name>A0A1W6K1A7_9CREN</name>
<dbReference type="STRING" id="282676.B6F84_09970"/>
<keyword evidence="2" id="KW-0813">Transport</keyword>
<evidence type="ECO:0000256" key="1">
    <source>
        <dbReference type="ARBA" id="ARBA00022475"/>
    </source>
</evidence>
<dbReference type="OrthoDB" id="43245at2157"/>
<dbReference type="GO" id="GO:1902600">
    <property type="term" value="P:proton transmembrane transport"/>
    <property type="evidence" value="ECO:0007669"/>
    <property type="project" value="UniProtKB-KW"/>
</dbReference>
<evidence type="ECO:0000313" key="6">
    <source>
        <dbReference type="Proteomes" id="UP000193404"/>
    </source>
</evidence>
<dbReference type="AlphaFoldDB" id="A0A1W6K1A7"/>
<keyword evidence="4" id="KW-0066">ATP synthesis</keyword>
<accession>A0A1W6K1A7</accession>
<dbReference type="KEGG" id="aman:B6F84_09970"/>
<keyword evidence="2" id="KW-0406">Ion transport</keyword>
<keyword evidence="3" id="KW-0472">Membrane</keyword>
<dbReference type="SUPFAM" id="SSF160527">
    <property type="entry name" value="V-type ATPase subunit E-like"/>
    <property type="match status" value="1"/>
</dbReference>
<reference evidence="5 6" key="1">
    <citation type="submission" date="2017-03" db="EMBL/GenBank/DDBJ databases">
        <title>Sulfur activation and transportation mechanism of thermophilic Archaea Acidianus manzaensis YN-25.</title>
        <authorList>
            <person name="Ma Y."/>
            <person name="Yang Y."/>
            <person name="Xia J."/>
        </authorList>
    </citation>
    <scope>NUCLEOTIDE SEQUENCE [LARGE SCALE GENOMIC DNA]</scope>
    <source>
        <strain evidence="5 6">YN-25</strain>
    </source>
</reference>
<evidence type="ECO:0000256" key="3">
    <source>
        <dbReference type="ARBA" id="ARBA00023136"/>
    </source>
</evidence>
<evidence type="ECO:0000256" key="4">
    <source>
        <dbReference type="ARBA" id="ARBA00023310"/>
    </source>
</evidence>
<gene>
    <name evidence="5" type="ORF">B6F84_09970</name>
</gene>
<dbReference type="RefSeq" id="WP_148692107.1">
    <property type="nucleotide sequence ID" value="NZ_CP020477.1"/>
</dbReference>
<evidence type="ECO:0000256" key="2">
    <source>
        <dbReference type="ARBA" id="ARBA00022781"/>
    </source>
</evidence>
<dbReference type="Proteomes" id="UP000193404">
    <property type="component" value="Chromosome"/>
</dbReference>
<keyword evidence="2" id="KW-0375">Hydrogen ion transport</keyword>
<dbReference type="GeneID" id="41591253"/>
<proteinExistence type="predicted"/>